<gene>
    <name evidence="1" type="ORF">ACFOZ4_06680</name>
</gene>
<dbReference type="InterPro" id="IPR029070">
    <property type="entry name" value="Chitinase_insertion_sf"/>
</dbReference>
<dbReference type="EMBL" id="JBHSAY010000005">
    <property type="protein sequence ID" value="MFC4130285.1"/>
    <property type="molecule type" value="Genomic_DNA"/>
</dbReference>
<dbReference type="Gene3D" id="3.20.20.80">
    <property type="entry name" value="Glycosidases"/>
    <property type="match status" value="1"/>
</dbReference>
<dbReference type="Proteomes" id="UP001595816">
    <property type="component" value="Unassembled WGS sequence"/>
</dbReference>
<evidence type="ECO:0000313" key="1">
    <source>
        <dbReference type="EMBL" id="MFC4130285.1"/>
    </source>
</evidence>
<proteinExistence type="predicted"/>
<dbReference type="Gene3D" id="3.10.50.10">
    <property type="match status" value="1"/>
</dbReference>
<keyword evidence="2" id="KW-1185">Reference proteome</keyword>
<evidence type="ECO:0008006" key="3">
    <source>
        <dbReference type="Google" id="ProtNLM"/>
    </source>
</evidence>
<dbReference type="SUPFAM" id="SSF51445">
    <property type="entry name" value="(Trans)glycosidases"/>
    <property type="match status" value="1"/>
</dbReference>
<evidence type="ECO:0000313" key="2">
    <source>
        <dbReference type="Proteomes" id="UP001595816"/>
    </source>
</evidence>
<reference evidence="2" key="1">
    <citation type="journal article" date="2019" name="Int. J. Syst. Evol. Microbiol.">
        <title>The Global Catalogue of Microorganisms (GCM) 10K type strain sequencing project: providing services to taxonomists for standard genome sequencing and annotation.</title>
        <authorList>
            <consortium name="The Broad Institute Genomics Platform"/>
            <consortium name="The Broad Institute Genome Sequencing Center for Infectious Disease"/>
            <person name="Wu L."/>
            <person name="Ma J."/>
        </authorList>
    </citation>
    <scope>NUCLEOTIDE SEQUENCE [LARGE SCALE GENOMIC DNA]</scope>
    <source>
        <strain evidence="2">CGMCC 4.7289</strain>
    </source>
</reference>
<protein>
    <recommendedName>
        <fullName evidence="3">GH18 domain-containing protein</fullName>
    </recommendedName>
</protein>
<dbReference type="InterPro" id="IPR017853">
    <property type="entry name" value="GH"/>
</dbReference>
<comment type="caution">
    <text evidence="1">The sequence shown here is derived from an EMBL/GenBank/DDBJ whole genome shotgun (WGS) entry which is preliminary data.</text>
</comment>
<organism evidence="1 2">
    <name type="scientific">Hamadaea flava</name>
    <dbReference type="NCBI Taxonomy" id="1742688"/>
    <lineage>
        <taxon>Bacteria</taxon>
        <taxon>Bacillati</taxon>
        <taxon>Actinomycetota</taxon>
        <taxon>Actinomycetes</taxon>
        <taxon>Micromonosporales</taxon>
        <taxon>Micromonosporaceae</taxon>
        <taxon>Hamadaea</taxon>
    </lineage>
</organism>
<dbReference type="RefSeq" id="WP_253758168.1">
    <property type="nucleotide sequence ID" value="NZ_JAMZDZ010000001.1"/>
</dbReference>
<accession>A0ABV8LHT0</accession>
<sequence>MVTDGGKRWVRRTARALLALLGSVALLVATALVALSIESSGTPSASARGTGHDAEWLGHAWVDGRKSQSDVDDLVALLRTTGIRDLFVHSGPFNDDGTLDPALRPRGRWFVGAIHAALPGVRVQAWLGAHPVPGELDFALASTQANLSTSAAQVLDDGFDGVHYDFEPVVDDDPDLLTVLRQAHEVTRAREAVLSVSAVHTEPWRGMTVGLAMLPTSLALWSAGYLREVALEVDQVALMAYDTSLPSEAAYAGYVRRVTEAALQAVPEEVALFIGIPAYHDEHPFHHRQAETVAAAVRGVRLTMGDKALTREFGVAAYVDFAATAEDWAAYREGWHD</sequence>
<name>A0ABV8LHT0_9ACTN</name>